<comment type="caution">
    <text evidence="12">The sequence shown here is derived from an EMBL/GenBank/DDBJ whole genome shotgun (WGS) entry which is preliminary data.</text>
</comment>
<dbReference type="GO" id="GO:0005737">
    <property type="term" value="C:cytoplasm"/>
    <property type="evidence" value="ECO:0007669"/>
    <property type="project" value="UniProtKB-SubCell"/>
</dbReference>
<comment type="catalytic activity">
    <reaction evidence="8">
        <text>Hydrolysis of terminal non-reducing beta-D-fructofuranoside residues in beta-D-fructofuranosides.</text>
        <dbReference type="EC" id="3.2.1.26"/>
    </reaction>
</comment>
<dbReference type="Gene3D" id="2.115.10.20">
    <property type="entry name" value="Glycosyl hydrolase domain, family 43"/>
    <property type="match status" value="1"/>
</dbReference>
<dbReference type="SUPFAM" id="SSF75005">
    <property type="entry name" value="Arabinanase/levansucrase/invertase"/>
    <property type="match status" value="1"/>
</dbReference>
<dbReference type="Gene3D" id="2.60.120.560">
    <property type="entry name" value="Exo-inulinase, domain 1"/>
    <property type="match status" value="1"/>
</dbReference>
<evidence type="ECO:0000256" key="2">
    <source>
        <dbReference type="ARBA" id="ARBA00009902"/>
    </source>
</evidence>
<feature type="domain" description="Glycosyl hydrolase family 32 C-terminal" evidence="11">
    <location>
        <begin position="357"/>
        <end position="504"/>
    </location>
</feature>
<dbReference type="InterPro" id="IPR023296">
    <property type="entry name" value="Glyco_hydro_beta-prop_sf"/>
</dbReference>
<dbReference type="EC" id="3.2.1.26" evidence="3 8"/>
<evidence type="ECO:0000313" key="12">
    <source>
        <dbReference type="EMBL" id="TSJ86236.1"/>
    </source>
</evidence>
<name>A0A556RBI6_9BIFI</name>
<dbReference type="GO" id="GO:0005985">
    <property type="term" value="P:sucrose metabolic process"/>
    <property type="evidence" value="ECO:0007669"/>
    <property type="project" value="UniProtKB-UniPathway"/>
</dbReference>
<dbReference type="CDD" id="cd08996">
    <property type="entry name" value="GH32_FFase"/>
    <property type="match status" value="1"/>
</dbReference>
<organism evidence="12 13">
    <name type="scientific">Bifidobacterium asteroides</name>
    <dbReference type="NCBI Taxonomy" id="1684"/>
    <lineage>
        <taxon>Bacteria</taxon>
        <taxon>Bacillati</taxon>
        <taxon>Actinomycetota</taxon>
        <taxon>Actinomycetes</taxon>
        <taxon>Bifidobacteriales</taxon>
        <taxon>Bifidobacteriaceae</taxon>
        <taxon>Bifidobacterium</taxon>
    </lineage>
</organism>
<accession>A0A556RBI6</accession>
<dbReference type="Proteomes" id="UP000317536">
    <property type="component" value="Unassembled WGS sequence"/>
</dbReference>
<keyword evidence="9" id="KW-0119">Carbohydrate metabolism</keyword>
<dbReference type="InterPro" id="IPR013189">
    <property type="entry name" value="Glyco_hydro_32_C"/>
</dbReference>
<evidence type="ECO:0000256" key="8">
    <source>
        <dbReference type="RuleBase" id="RU362110"/>
    </source>
</evidence>
<evidence type="ECO:0000256" key="1">
    <source>
        <dbReference type="ARBA" id="ARBA00004914"/>
    </source>
</evidence>
<dbReference type="InterPro" id="IPR013320">
    <property type="entry name" value="ConA-like_dom_sf"/>
</dbReference>
<protein>
    <recommendedName>
        <fullName evidence="4 8">Sucrose-6-phosphate hydrolase</fullName>
        <ecNumber evidence="3 8">3.2.1.26</ecNumber>
    </recommendedName>
    <alternativeName>
        <fullName evidence="7 9">Invertase</fullName>
    </alternativeName>
</protein>
<comment type="subcellular location">
    <subcellularLocation>
        <location evidence="9">Cytoplasm</location>
    </subcellularLocation>
</comment>
<keyword evidence="9" id="KW-0963">Cytoplasm</keyword>
<dbReference type="GO" id="GO:0004564">
    <property type="term" value="F:beta-fructofuranosidase activity"/>
    <property type="evidence" value="ECO:0007669"/>
    <property type="project" value="UniProtKB-EC"/>
</dbReference>
<evidence type="ECO:0000256" key="5">
    <source>
        <dbReference type="ARBA" id="ARBA00022801"/>
    </source>
</evidence>
<keyword evidence="5 8" id="KW-0378">Hydrolase</keyword>
<evidence type="ECO:0000259" key="11">
    <source>
        <dbReference type="Pfam" id="PF08244"/>
    </source>
</evidence>
<dbReference type="NCBIfam" id="TIGR01322">
    <property type="entry name" value="scrB_fam"/>
    <property type="match status" value="1"/>
</dbReference>
<dbReference type="InterPro" id="IPR006232">
    <property type="entry name" value="Suc6P_hydrolase"/>
</dbReference>
<keyword evidence="6 8" id="KW-0326">Glycosidase</keyword>
<evidence type="ECO:0000256" key="9">
    <source>
        <dbReference type="RuleBase" id="RU365015"/>
    </source>
</evidence>
<dbReference type="Pfam" id="PF00251">
    <property type="entry name" value="Glyco_hydro_32N"/>
    <property type="match status" value="1"/>
</dbReference>
<dbReference type="AlphaFoldDB" id="A0A556RBI6"/>
<dbReference type="InterPro" id="IPR013148">
    <property type="entry name" value="Glyco_hydro_32_N"/>
</dbReference>
<dbReference type="SUPFAM" id="SSF49899">
    <property type="entry name" value="Concanavalin A-like lectins/glucanases"/>
    <property type="match status" value="1"/>
</dbReference>
<comment type="similarity">
    <text evidence="2 8">Belongs to the glycosyl hydrolase 32 family.</text>
</comment>
<comment type="pathway">
    <text evidence="1 9">Glycan biosynthesis; sucrose metabolism.</text>
</comment>
<evidence type="ECO:0000259" key="10">
    <source>
        <dbReference type="Pfam" id="PF00251"/>
    </source>
</evidence>
<dbReference type="Pfam" id="PF08244">
    <property type="entry name" value="Glyco_hydro_32C"/>
    <property type="match status" value="1"/>
</dbReference>
<evidence type="ECO:0000256" key="6">
    <source>
        <dbReference type="ARBA" id="ARBA00023295"/>
    </source>
</evidence>
<dbReference type="InterPro" id="IPR001362">
    <property type="entry name" value="Glyco_hydro_32"/>
</dbReference>
<dbReference type="SMART" id="SM00640">
    <property type="entry name" value="Glyco_32"/>
    <property type="match status" value="1"/>
</dbReference>
<evidence type="ECO:0000256" key="7">
    <source>
        <dbReference type="ARBA" id="ARBA00033367"/>
    </source>
</evidence>
<sequence>MKTDSVDRTYPDDSEKAINKAEQHLRRGRASRRDRWYPLFHIASQSGWINDPNGLSYYHGRWHVYYQLNPYEPVWGPMYWGHVSSSDMVTWRRERVALAPGEGDDKDGVFSGSAVVDDNGNLCVYYTGQRWLDPNNSRAGQTQVQMMARALDSNAVHFEKLGRIIAPPQNQRMDDFRDPKVWKQDGIWYMIHGVGTAQQKGQIWLYSSRDMISWTFLKVIFEDKNPDVFMVECPDLFPLKNAKGDTVWVLCLSEMRRDPQDPDAETNVVAGYMVGDFSPETGFQSKTSLRKWDHGHNFYAPQSFMAPDGRRIMYGWMKPDPSSMPTIEDGWNGQLTVPREVRLDSKGNVCTLPVSEMAELRENELQAGSLLVQPESEITICEDLQAGEIIMEIDLETSSFHQAGLKIHATADGSYVLLTYNKETHQLVLDRSKGGNGDRSSRVVELDAEGNQLRLRVYVDRGSIEVFANQGQAVLSSYSFPNEGPRRLIMTSSGGNMVISQCQVFTLSDNGLNG</sequence>
<dbReference type="UniPathway" id="UPA00238"/>
<dbReference type="PANTHER" id="PTHR43101:SF1">
    <property type="entry name" value="BETA-FRUCTOSIDASE"/>
    <property type="match status" value="1"/>
</dbReference>
<dbReference type="InterPro" id="IPR051214">
    <property type="entry name" value="GH32_Enzymes"/>
</dbReference>
<reference evidence="12 13" key="1">
    <citation type="submission" date="2019-07" db="EMBL/GenBank/DDBJ databases">
        <title>Bifidobacterium asteroides genomes.</title>
        <authorList>
            <person name="Zheng H."/>
        </authorList>
    </citation>
    <scope>NUCLEOTIDE SEQUENCE [LARGE SCALE GENOMIC DNA]</scope>
    <source>
        <strain evidence="12 13">W8111</strain>
    </source>
</reference>
<evidence type="ECO:0000313" key="13">
    <source>
        <dbReference type="Proteomes" id="UP000317536"/>
    </source>
</evidence>
<feature type="domain" description="Glycosyl hydrolase family 32 N-terminal" evidence="10">
    <location>
        <begin position="41"/>
        <end position="349"/>
    </location>
</feature>
<gene>
    <name evidence="12" type="ORF">FPK29_00595</name>
</gene>
<evidence type="ECO:0000256" key="4">
    <source>
        <dbReference type="ARBA" id="ARBA00019623"/>
    </source>
</evidence>
<dbReference type="PANTHER" id="PTHR43101">
    <property type="entry name" value="BETA-FRUCTOSIDASE"/>
    <property type="match status" value="1"/>
</dbReference>
<dbReference type="EMBL" id="VMHJ01000001">
    <property type="protein sequence ID" value="TSJ86236.1"/>
    <property type="molecule type" value="Genomic_DNA"/>
</dbReference>
<comment type="function">
    <text evidence="9">Enables the bacterium to metabolize sucrose as a sole carbon source.</text>
</comment>
<evidence type="ECO:0000256" key="3">
    <source>
        <dbReference type="ARBA" id="ARBA00012758"/>
    </source>
</evidence>
<proteinExistence type="inferred from homology"/>